<accession>A0A0R0M0F0</accession>
<name>A0A0R0M0F0_9MICR</name>
<comment type="caution">
    <text evidence="1">The sequence shown here is derived from an EMBL/GenBank/DDBJ whole genome shotgun (WGS) entry which is preliminary data.</text>
</comment>
<dbReference type="VEuPathDB" id="MicrosporidiaDB:M153_5422000952"/>
<organism evidence="1 2">
    <name type="scientific">Pseudoloma neurophilia</name>
    <dbReference type="NCBI Taxonomy" id="146866"/>
    <lineage>
        <taxon>Eukaryota</taxon>
        <taxon>Fungi</taxon>
        <taxon>Fungi incertae sedis</taxon>
        <taxon>Microsporidia</taxon>
        <taxon>Pseudoloma</taxon>
    </lineage>
</organism>
<evidence type="ECO:0000313" key="2">
    <source>
        <dbReference type="Proteomes" id="UP000051530"/>
    </source>
</evidence>
<dbReference type="EMBL" id="LGUB01000892">
    <property type="protein sequence ID" value="KRH92487.1"/>
    <property type="molecule type" value="Genomic_DNA"/>
</dbReference>
<evidence type="ECO:0000313" key="1">
    <source>
        <dbReference type="EMBL" id="KRH92487.1"/>
    </source>
</evidence>
<protein>
    <submittedName>
        <fullName evidence="1">Uncharacterized protein</fullName>
    </submittedName>
</protein>
<proteinExistence type="predicted"/>
<sequence>MKKSPFSKMLRCKFFYFFITFLIQFKNIKSLATSFSNYVEDVAPIPSDILLPSIPCTADDKTFTVDVKVHLEESVINAIYNVAKSTPAANETEREAVAGYLGTIFDEMNDYLIDLKVQLHLKLDSYNIDKFMATITTDPSCEKNNAVVERTSAAFDYLQESYSGNIGLHMFIWGCIYVAPNSDLKAIFNSYRCGRVAGVVWQGMEQTRDLIKNTLIDVFASLEHIRTQTPSLKENVSKQVCQFVQSCIGMKTSELGQLVGGTTPVRYTDSEELASPAEAEAVIEYNMTAH</sequence>
<dbReference type="Proteomes" id="UP000051530">
    <property type="component" value="Unassembled WGS sequence"/>
</dbReference>
<keyword evidence="2" id="KW-1185">Reference proteome</keyword>
<reference evidence="1 2" key="1">
    <citation type="submission" date="2015-07" db="EMBL/GenBank/DDBJ databases">
        <title>The genome of Pseudoloma neurophilia, a relevant intracellular parasite of the zebrafish.</title>
        <authorList>
            <person name="Ndikumana S."/>
            <person name="Pelin A."/>
            <person name="Sanders J."/>
            <person name="Corradi N."/>
        </authorList>
    </citation>
    <scope>NUCLEOTIDE SEQUENCE [LARGE SCALE GENOMIC DNA]</scope>
    <source>
        <strain evidence="1 2">MK1</strain>
    </source>
</reference>
<gene>
    <name evidence="1" type="ORF">M153_5422000952</name>
</gene>
<dbReference type="AlphaFoldDB" id="A0A0R0M0F0"/>
<dbReference type="OrthoDB" id="2187049at2759"/>